<dbReference type="GO" id="GO:0005549">
    <property type="term" value="F:odorant binding"/>
    <property type="evidence" value="ECO:0007669"/>
    <property type="project" value="InterPro"/>
</dbReference>
<gene>
    <name evidence="3" type="ORF">PARMNEM_LOCUS20392</name>
</gene>
<evidence type="ECO:0000256" key="2">
    <source>
        <dbReference type="SAM" id="SignalP"/>
    </source>
</evidence>
<dbReference type="Proteomes" id="UP001314205">
    <property type="component" value="Unassembled WGS sequence"/>
</dbReference>
<organism evidence="3 4">
    <name type="scientific">Parnassius mnemosyne</name>
    <name type="common">clouded apollo</name>
    <dbReference type="NCBI Taxonomy" id="213953"/>
    <lineage>
        <taxon>Eukaryota</taxon>
        <taxon>Metazoa</taxon>
        <taxon>Ecdysozoa</taxon>
        <taxon>Arthropoda</taxon>
        <taxon>Hexapoda</taxon>
        <taxon>Insecta</taxon>
        <taxon>Pterygota</taxon>
        <taxon>Neoptera</taxon>
        <taxon>Endopterygota</taxon>
        <taxon>Lepidoptera</taxon>
        <taxon>Glossata</taxon>
        <taxon>Ditrysia</taxon>
        <taxon>Papilionoidea</taxon>
        <taxon>Papilionidae</taxon>
        <taxon>Parnassiinae</taxon>
        <taxon>Parnassini</taxon>
        <taxon>Parnassius</taxon>
        <taxon>Driopa</taxon>
    </lineage>
</organism>
<proteinExistence type="predicted"/>
<dbReference type="GO" id="GO:0005615">
    <property type="term" value="C:extracellular space"/>
    <property type="evidence" value="ECO:0007669"/>
    <property type="project" value="TreeGrafter"/>
</dbReference>
<sequence>MFHILVIFSVFASTYAQIDSRPVIHLPPAVSEVVKQITADCLKETKAEPEVAKRFFELKFDEDEISKKFLYCLGRKTNYVDEDGHLNDGIITLFDSSDRKENVQKVIETCNTIKKKNHLDTLFEIATCFYKNTPVLLFQ</sequence>
<keyword evidence="4" id="KW-1185">Reference proteome</keyword>
<reference evidence="3 4" key="1">
    <citation type="submission" date="2023-11" db="EMBL/GenBank/DDBJ databases">
        <authorList>
            <person name="Hedman E."/>
            <person name="Englund M."/>
            <person name="Stromberg M."/>
            <person name="Nyberg Akerstrom W."/>
            <person name="Nylinder S."/>
            <person name="Jareborg N."/>
            <person name="Kallberg Y."/>
            <person name="Kronander E."/>
        </authorList>
    </citation>
    <scope>NUCLEOTIDE SEQUENCE [LARGE SCALE GENOMIC DNA]</scope>
</reference>
<feature type="signal peptide" evidence="2">
    <location>
        <begin position="1"/>
        <end position="16"/>
    </location>
</feature>
<dbReference type="AlphaFoldDB" id="A0AAV1M656"/>
<name>A0AAV1M656_9NEOP</name>
<dbReference type="Gene3D" id="1.10.238.20">
    <property type="entry name" value="Pheromone/general odorant binding protein domain"/>
    <property type="match status" value="1"/>
</dbReference>
<dbReference type="CDD" id="cd23992">
    <property type="entry name" value="PBP_GOBP"/>
    <property type="match status" value="1"/>
</dbReference>
<evidence type="ECO:0000256" key="1">
    <source>
        <dbReference type="ARBA" id="ARBA00022729"/>
    </source>
</evidence>
<dbReference type="SMART" id="SM00708">
    <property type="entry name" value="PhBP"/>
    <property type="match status" value="1"/>
</dbReference>
<evidence type="ECO:0000313" key="4">
    <source>
        <dbReference type="Proteomes" id="UP001314205"/>
    </source>
</evidence>
<dbReference type="SUPFAM" id="SSF47565">
    <property type="entry name" value="Insect pheromone/odorant-binding proteins"/>
    <property type="match status" value="1"/>
</dbReference>
<feature type="chain" id="PRO_5043909191" evidence="2">
    <location>
        <begin position="17"/>
        <end position="139"/>
    </location>
</feature>
<dbReference type="InterPro" id="IPR006170">
    <property type="entry name" value="PBP/GOBP"/>
</dbReference>
<keyword evidence="1 2" id="KW-0732">Signal</keyword>
<dbReference type="GO" id="GO:0007608">
    <property type="term" value="P:sensory perception of smell"/>
    <property type="evidence" value="ECO:0007669"/>
    <property type="project" value="TreeGrafter"/>
</dbReference>
<dbReference type="InterPro" id="IPR036728">
    <property type="entry name" value="PBP_GOBP_sf"/>
</dbReference>
<evidence type="ECO:0000313" key="3">
    <source>
        <dbReference type="EMBL" id="CAK1601804.1"/>
    </source>
</evidence>
<dbReference type="Pfam" id="PF01395">
    <property type="entry name" value="PBP_GOBP"/>
    <property type="match status" value="1"/>
</dbReference>
<protein>
    <submittedName>
        <fullName evidence="3">Uncharacterized protein</fullName>
    </submittedName>
</protein>
<comment type="caution">
    <text evidence="3">The sequence shown here is derived from an EMBL/GenBank/DDBJ whole genome shotgun (WGS) entry which is preliminary data.</text>
</comment>
<accession>A0AAV1M656</accession>
<dbReference type="PANTHER" id="PTHR11857">
    <property type="entry name" value="ODORANT BINDING PROTEIN-RELATED"/>
    <property type="match status" value="1"/>
</dbReference>
<dbReference type="EMBL" id="CAVLGL010000137">
    <property type="protein sequence ID" value="CAK1601804.1"/>
    <property type="molecule type" value="Genomic_DNA"/>
</dbReference>